<name>A0A6A3B0I3_HIBSY</name>
<proteinExistence type="predicted"/>
<feature type="domain" description="C2H2-type" evidence="2">
    <location>
        <begin position="28"/>
        <end position="48"/>
    </location>
</feature>
<dbReference type="Pfam" id="PF13912">
    <property type="entry name" value="zf-C2H2_6"/>
    <property type="match status" value="1"/>
</dbReference>
<dbReference type="PANTHER" id="PTHR46326">
    <property type="entry name" value="ZINC FINGER PROTEIN ZAT1-RELATED"/>
    <property type="match status" value="1"/>
</dbReference>
<comment type="caution">
    <text evidence="3">The sequence shown here is derived from an EMBL/GenBank/DDBJ whole genome shotgun (WGS) entry which is preliminary data.</text>
</comment>
<evidence type="ECO:0000313" key="3">
    <source>
        <dbReference type="EMBL" id="KAE8709388.1"/>
    </source>
</evidence>
<gene>
    <name evidence="3" type="ORF">F3Y22_tig00110332pilonHSYRG01421</name>
</gene>
<evidence type="ECO:0000313" key="4">
    <source>
        <dbReference type="Proteomes" id="UP000436088"/>
    </source>
</evidence>
<sequence length="122" mass="13384">MMMMMKKKQKFLQSSKLIEQVEVILVPTCNKALKTYQGLGGHRASHKKMKAYPPPATIETEIWAPPLLVHSTPVPSSKKLGDSSIDLNLPAPTDDDDASQIELSAVSDAEFVTTCKGKNFDP</sequence>
<accession>A0A6A3B0I3</accession>
<dbReference type="InterPro" id="IPR013087">
    <property type="entry name" value="Znf_C2H2_type"/>
</dbReference>
<dbReference type="EMBL" id="VEPZ02000937">
    <property type="protein sequence ID" value="KAE8709388.1"/>
    <property type="molecule type" value="Genomic_DNA"/>
</dbReference>
<dbReference type="Proteomes" id="UP000436088">
    <property type="component" value="Unassembled WGS sequence"/>
</dbReference>
<dbReference type="PANTHER" id="PTHR46326:SF2">
    <property type="entry name" value="ZINC FINGER PROTEIN ZAT1-RELATED"/>
    <property type="match status" value="1"/>
</dbReference>
<dbReference type="InterPro" id="IPR044303">
    <property type="entry name" value="ZAT1/4/9"/>
</dbReference>
<organism evidence="3 4">
    <name type="scientific">Hibiscus syriacus</name>
    <name type="common">Rose of Sharon</name>
    <dbReference type="NCBI Taxonomy" id="106335"/>
    <lineage>
        <taxon>Eukaryota</taxon>
        <taxon>Viridiplantae</taxon>
        <taxon>Streptophyta</taxon>
        <taxon>Embryophyta</taxon>
        <taxon>Tracheophyta</taxon>
        <taxon>Spermatophyta</taxon>
        <taxon>Magnoliopsida</taxon>
        <taxon>eudicotyledons</taxon>
        <taxon>Gunneridae</taxon>
        <taxon>Pentapetalae</taxon>
        <taxon>rosids</taxon>
        <taxon>malvids</taxon>
        <taxon>Malvales</taxon>
        <taxon>Malvaceae</taxon>
        <taxon>Malvoideae</taxon>
        <taxon>Hibiscus</taxon>
    </lineage>
</organism>
<dbReference type="GO" id="GO:0006355">
    <property type="term" value="P:regulation of DNA-templated transcription"/>
    <property type="evidence" value="ECO:0007669"/>
    <property type="project" value="InterPro"/>
</dbReference>
<keyword evidence="4" id="KW-1185">Reference proteome</keyword>
<evidence type="ECO:0000259" key="2">
    <source>
        <dbReference type="Pfam" id="PF13912"/>
    </source>
</evidence>
<protein>
    <recommendedName>
        <fullName evidence="2">C2H2-type domain-containing protein</fullName>
    </recommendedName>
</protein>
<dbReference type="AlphaFoldDB" id="A0A6A3B0I3"/>
<reference evidence="3" key="1">
    <citation type="submission" date="2019-09" db="EMBL/GenBank/DDBJ databases">
        <title>Draft genome information of white flower Hibiscus syriacus.</title>
        <authorList>
            <person name="Kim Y.-M."/>
        </authorList>
    </citation>
    <scope>NUCLEOTIDE SEQUENCE [LARGE SCALE GENOMIC DNA]</scope>
    <source>
        <strain evidence="3">YM2019G1</strain>
    </source>
</reference>
<feature type="region of interest" description="Disordered" evidence="1">
    <location>
        <begin position="74"/>
        <end position="97"/>
    </location>
</feature>
<evidence type="ECO:0000256" key="1">
    <source>
        <dbReference type="SAM" id="MobiDB-lite"/>
    </source>
</evidence>